<accession>A0A8S5T3J5</accession>
<sequence length="119" mass="13769">MKIDRVIMQNLLFFADSVKLDGKDTFEKPRLRDVEKAKEIQIVNKHHAILIMQDDKIASIAIMKGCEYRNSFMAVFLYEFGAGNIEISEQGKIVDKKERLGKEAFMEKLREEGVPYITL</sequence>
<organism evidence="1">
    <name type="scientific">Myoviridae sp. ctqfO1</name>
    <dbReference type="NCBI Taxonomy" id="2827710"/>
    <lineage>
        <taxon>Viruses</taxon>
        <taxon>Duplodnaviria</taxon>
        <taxon>Heunggongvirae</taxon>
        <taxon>Uroviricota</taxon>
        <taxon>Caudoviricetes</taxon>
    </lineage>
</organism>
<reference evidence="1" key="1">
    <citation type="journal article" date="2021" name="Proc. Natl. Acad. Sci. U.S.A.">
        <title>A Catalog of Tens of Thousands of Viruses from Human Metagenomes Reveals Hidden Associations with Chronic Diseases.</title>
        <authorList>
            <person name="Tisza M.J."/>
            <person name="Buck C.B."/>
        </authorList>
    </citation>
    <scope>NUCLEOTIDE SEQUENCE</scope>
    <source>
        <strain evidence="1">CtqfO1</strain>
    </source>
</reference>
<dbReference type="EMBL" id="BK032734">
    <property type="protein sequence ID" value="DAF57587.1"/>
    <property type="molecule type" value="Genomic_DNA"/>
</dbReference>
<name>A0A8S5T3J5_9CAUD</name>
<evidence type="ECO:0000313" key="1">
    <source>
        <dbReference type="EMBL" id="DAF57587.1"/>
    </source>
</evidence>
<proteinExistence type="predicted"/>
<protein>
    <submittedName>
        <fullName evidence="1">Uncharacterized protein</fullName>
    </submittedName>
</protein>